<sequence length="18" mass="2017">MPPSSTFMDYCIGAARRN</sequence>
<dbReference type="AlphaFoldDB" id="A0A099NTX9"/>
<name>A0A099NTX9_PICKU</name>
<dbReference type="Proteomes" id="UP000029867">
    <property type="component" value="Unassembled WGS sequence"/>
</dbReference>
<organism evidence="1 2">
    <name type="scientific">Pichia kudriavzevii</name>
    <name type="common">Yeast</name>
    <name type="synonym">Issatchenkia orientalis</name>
    <dbReference type="NCBI Taxonomy" id="4909"/>
    <lineage>
        <taxon>Eukaryota</taxon>
        <taxon>Fungi</taxon>
        <taxon>Dikarya</taxon>
        <taxon>Ascomycota</taxon>
        <taxon>Saccharomycotina</taxon>
        <taxon>Pichiomycetes</taxon>
        <taxon>Pichiales</taxon>
        <taxon>Pichiaceae</taxon>
        <taxon>Pichia</taxon>
    </lineage>
</organism>
<accession>A0A099NTX9</accession>
<dbReference type="HOGENOM" id="CLU_3430984_0_0_1"/>
<gene>
    <name evidence="1" type="ORF">JL09_g5514</name>
</gene>
<reference evidence="2" key="1">
    <citation type="journal article" date="2014" name="Microb. Cell Fact.">
        <title>Exploiting Issatchenkia orientalis SD108 for succinic acid production.</title>
        <authorList>
            <person name="Xiao H."/>
            <person name="Shao Z."/>
            <person name="Jiang Y."/>
            <person name="Dole S."/>
            <person name="Zhao H."/>
        </authorList>
    </citation>
    <scope>NUCLEOTIDE SEQUENCE [LARGE SCALE GENOMIC DNA]</scope>
    <source>
        <strain evidence="2">SD108</strain>
    </source>
</reference>
<comment type="caution">
    <text evidence="1">The sequence shown here is derived from an EMBL/GenBank/DDBJ whole genome shotgun (WGS) entry which is preliminary data.</text>
</comment>
<proteinExistence type="predicted"/>
<evidence type="ECO:0000313" key="1">
    <source>
        <dbReference type="EMBL" id="KGK35336.1"/>
    </source>
</evidence>
<dbReference type="EMBL" id="JQFK01000738">
    <property type="protein sequence ID" value="KGK35336.1"/>
    <property type="molecule type" value="Genomic_DNA"/>
</dbReference>
<evidence type="ECO:0000313" key="2">
    <source>
        <dbReference type="Proteomes" id="UP000029867"/>
    </source>
</evidence>
<protein>
    <submittedName>
        <fullName evidence="1">Uncharacterized protein</fullName>
    </submittedName>
</protein>